<keyword evidence="2" id="KW-1185">Reference proteome</keyword>
<evidence type="ECO:0000313" key="2">
    <source>
        <dbReference type="Proteomes" id="UP000800036"/>
    </source>
</evidence>
<reference evidence="1" key="1">
    <citation type="journal article" date="2020" name="Stud. Mycol.">
        <title>101 Dothideomycetes genomes: a test case for predicting lifestyles and emergence of pathogens.</title>
        <authorList>
            <person name="Haridas S."/>
            <person name="Albert R."/>
            <person name="Binder M."/>
            <person name="Bloem J."/>
            <person name="Labutti K."/>
            <person name="Salamov A."/>
            <person name="Andreopoulos B."/>
            <person name="Baker S."/>
            <person name="Barry K."/>
            <person name="Bills G."/>
            <person name="Bluhm B."/>
            <person name="Cannon C."/>
            <person name="Castanera R."/>
            <person name="Culley D."/>
            <person name="Daum C."/>
            <person name="Ezra D."/>
            <person name="Gonzalez J."/>
            <person name="Henrissat B."/>
            <person name="Kuo A."/>
            <person name="Liang C."/>
            <person name="Lipzen A."/>
            <person name="Lutzoni F."/>
            <person name="Magnuson J."/>
            <person name="Mondo S."/>
            <person name="Nolan M."/>
            <person name="Ohm R."/>
            <person name="Pangilinan J."/>
            <person name="Park H.-J."/>
            <person name="Ramirez L."/>
            <person name="Alfaro M."/>
            <person name="Sun H."/>
            <person name="Tritt A."/>
            <person name="Yoshinaga Y."/>
            <person name="Zwiers L.-H."/>
            <person name="Turgeon B."/>
            <person name="Goodwin S."/>
            <person name="Spatafora J."/>
            <person name="Crous P."/>
            <person name="Grigoriev I."/>
        </authorList>
    </citation>
    <scope>NUCLEOTIDE SEQUENCE</scope>
    <source>
        <strain evidence="1">CBS 107.79</strain>
    </source>
</reference>
<evidence type="ECO:0000313" key="1">
    <source>
        <dbReference type="EMBL" id="KAF1966461.1"/>
    </source>
</evidence>
<gene>
    <name evidence="1" type="ORF">BU23DRAFT_603579</name>
</gene>
<dbReference type="AlphaFoldDB" id="A0A6A5UNF3"/>
<dbReference type="Proteomes" id="UP000800036">
    <property type="component" value="Unassembled WGS sequence"/>
</dbReference>
<organism evidence="1 2">
    <name type="scientific">Bimuria novae-zelandiae CBS 107.79</name>
    <dbReference type="NCBI Taxonomy" id="1447943"/>
    <lineage>
        <taxon>Eukaryota</taxon>
        <taxon>Fungi</taxon>
        <taxon>Dikarya</taxon>
        <taxon>Ascomycota</taxon>
        <taxon>Pezizomycotina</taxon>
        <taxon>Dothideomycetes</taxon>
        <taxon>Pleosporomycetidae</taxon>
        <taxon>Pleosporales</taxon>
        <taxon>Massarineae</taxon>
        <taxon>Didymosphaeriaceae</taxon>
        <taxon>Bimuria</taxon>
    </lineage>
</organism>
<protein>
    <submittedName>
        <fullName evidence="1">Uncharacterized protein</fullName>
    </submittedName>
</protein>
<sequence length="205" mass="22874">MASLNNSTAYQRYLALLGLPRNCPDFDRNLNNEVIVNLHERKCRLKVLGVPCPAFVGTAGALVQHIELRHHLTCAGRGEARRPSTAKILAANAFYEDLMTEHDRVVAEETTAVRERARIQNLQVGNVKLPAIKILDGEDRGDNDLSKMNRLLAIMGKRTPCDTYVLNYDEDIVECKLDFEVNGEGKRVPGGAHCENTRFFSGLLN</sequence>
<dbReference type="EMBL" id="ML976746">
    <property type="protein sequence ID" value="KAF1966461.1"/>
    <property type="molecule type" value="Genomic_DNA"/>
</dbReference>
<proteinExistence type="predicted"/>
<name>A0A6A5UNF3_9PLEO</name>
<accession>A0A6A5UNF3</accession>